<keyword evidence="3" id="KW-1185">Reference proteome</keyword>
<comment type="caution">
    <text evidence="2">The sequence shown here is derived from an EMBL/GenBank/DDBJ whole genome shotgun (WGS) entry which is preliminary data.</text>
</comment>
<sequence>MQVNCIKFYRDVMEIKLEIVESGAQRAYYFVLQPIINLQRTSSPIAPGSSPTALRYSPTAPRFSPTAPQIFPYTGLPG</sequence>
<accession>A0AAE1B8T5</accession>
<evidence type="ECO:0000256" key="1">
    <source>
        <dbReference type="SAM" id="MobiDB-lite"/>
    </source>
</evidence>
<evidence type="ECO:0000313" key="3">
    <source>
        <dbReference type="Proteomes" id="UP001283361"/>
    </source>
</evidence>
<feature type="region of interest" description="Disordered" evidence="1">
    <location>
        <begin position="46"/>
        <end position="78"/>
    </location>
</feature>
<name>A0AAE1B8T5_9GAST</name>
<reference evidence="2" key="1">
    <citation type="journal article" date="2023" name="G3 (Bethesda)">
        <title>A reference genome for the long-term kleptoplast-retaining sea slug Elysia crispata morphotype clarki.</title>
        <authorList>
            <person name="Eastman K.E."/>
            <person name="Pendleton A.L."/>
            <person name="Shaikh M.A."/>
            <person name="Suttiyut T."/>
            <person name="Ogas R."/>
            <person name="Tomko P."/>
            <person name="Gavelis G."/>
            <person name="Widhalm J.R."/>
            <person name="Wisecaver J.H."/>
        </authorList>
    </citation>
    <scope>NUCLEOTIDE SEQUENCE</scope>
    <source>
        <strain evidence="2">ECLA1</strain>
    </source>
</reference>
<protein>
    <submittedName>
        <fullName evidence="2">Uncharacterized protein</fullName>
    </submittedName>
</protein>
<gene>
    <name evidence="2" type="ORF">RRG08_059072</name>
</gene>
<dbReference type="AlphaFoldDB" id="A0AAE1B8T5"/>
<dbReference type="EMBL" id="JAWDGP010000325">
    <property type="protein sequence ID" value="KAK3801370.1"/>
    <property type="molecule type" value="Genomic_DNA"/>
</dbReference>
<evidence type="ECO:0000313" key="2">
    <source>
        <dbReference type="EMBL" id="KAK3801370.1"/>
    </source>
</evidence>
<proteinExistence type="predicted"/>
<organism evidence="2 3">
    <name type="scientific">Elysia crispata</name>
    <name type="common">lettuce slug</name>
    <dbReference type="NCBI Taxonomy" id="231223"/>
    <lineage>
        <taxon>Eukaryota</taxon>
        <taxon>Metazoa</taxon>
        <taxon>Spiralia</taxon>
        <taxon>Lophotrochozoa</taxon>
        <taxon>Mollusca</taxon>
        <taxon>Gastropoda</taxon>
        <taxon>Heterobranchia</taxon>
        <taxon>Euthyneura</taxon>
        <taxon>Panpulmonata</taxon>
        <taxon>Sacoglossa</taxon>
        <taxon>Placobranchoidea</taxon>
        <taxon>Plakobranchidae</taxon>
        <taxon>Elysia</taxon>
    </lineage>
</organism>
<dbReference type="Proteomes" id="UP001283361">
    <property type="component" value="Unassembled WGS sequence"/>
</dbReference>